<name>A0A087HBQ6_ARAAL</name>
<reference evidence="2" key="1">
    <citation type="journal article" date="2015" name="Nat. Plants">
        <title>Genome expansion of Arabis alpina linked with retrotransposition and reduced symmetric DNA methylation.</title>
        <authorList>
            <person name="Willing E.M."/>
            <person name="Rawat V."/>
            <person name="Mandakova T."/>
            <person name="Maumus F."/>
            <person name="James G.V."/>
            <person name="Nordstroem K.J."/>
            <person name="Becker C."/>
            <person name="Warthmann N."/>
            <person name="Chica C."/>
            <person name="Szarzynska B."/>
            <person name="Zytnicki M."/>
            <person name="Albani M.C."/>
            <person name="Kiefer C."/>
            <person name="Bergonzi S."/>
            <person name="Castaings L."/>
            <person name="Mateos J.L."/>
            <person name="Berns M.C."/>
            <person name="Bujdoso N."/>
            <person name="Piofczyk T."/>
            <person name="de Lorenzo L."/>
            <person name="Barrero-Sicilia C."/>
            <person name="Mateos I."/>
            <person name="Piednoel M."/>
            <person name="Hagmann J."/>
            <person name="Chen-Min-Tao R."/>
            <person name="Iglesias-Fernandez R."/>
            <person name="Schuster S.C."/>
            <person name="Alonso-Blanco C."/>
            <person name="Roudier F."/>
            <person name="Carbonero P."/>
            <person name="Paz-Ares J."/>
            <person name="Davis S.J."/>
            <person name="Pecinka A."/>
            <person name="Quesneville H."/>
            <person name="Colot V."/>
            <person name="Lysak M.A."/>
            <person name="Weigel D."/>
            <person name="Coupland G."/>
            <person name="Schneeberger K."/>
        </authorList>
    </citation>
    <scope>NUCLEOTIDE SEQUENCE [LARGE SCALE GENOMIC DNA]</scope>
    <source>
        <strain evidence="2">cv. Pajares</strain>
    </source>
</reference>
<proteinExistence type="predicted"/>
<accession>A0A087HBQ6</accession>
<evidence type="ECO:0000313" key="2">
    <source>
        <dbReference type="Proteomes" id="UP000029120"/>
    </source>
</evidence>
<evidence type="ECO:0000313" key="1">
    <source>
        <dbReference type="EMBL" id="KFK39558.1"/>
    </source>
</evidence>
<organism evidence="1 2">
    <name type="scientific">Arabis alpina</name>
    <name type="common">Alpine rock-cress</name>
    <dbReference type="NCBI Taxonomy" id="50452"/>
    <lineage>
        <taxon>Eukaryota</taxon>
        <taxon>Viridiplantae</taxon>
        <taxon>Streptophyta</taxon>
        <taxon>Embryophyta</taxon>
        <taxon>Tracheophyta</taxon>
        <taxon>Spermatophyta</taxon>
        <taxon>Magnoliopsida</taxon>
        <taxon>eudicotyledons</taxon>
        <taxon>Gunneridae</taxon>
        <taxon>Pentapetalae</taxon>
        <taxon>rosids</taxon>
        <taxon>malvids</taxon>
        <taxon>Brassicales</taxon>
        <taxon>Brassicaceae</taxon>
        <taxon>Arabideae</taxon>
        <taxon>Arabis</taxon>
    </lineage>
</organism>
<protein>
    <submittedName>
        <fullName evidence="1">Uncharacterized protein</fullName>
    </submittedName>
</protein>
<keyword evidence="2" id="KW-1185">Reference proteome</keyword>
<sequence>MEKYYIGEIDSSSVPATRTYVDDYAFDMFFPASKSLRIITFFSTQLPGPNYHCRKVRF</sequence>
<gene>
    <name evidence="1" type="ordered locus">AALP_Aa3g259700</name>
</gene>
<dbReference type="EMBL" id="CM002871">
    <property type="protein sequence ID" value="KFK39558.1"/>
    <property type="molecule type" value="Genomic_DNA"/>
</dbReference>
<dbReference type="Gramene" id="KFK39558">
    <property type="protein sequence ID" value="KFK39558"/>
    <property type="gene ID" value="AALP_AA3G259700"/>
</dbReference>
<dbReference type="Proteomes" id="UP000029120">
    <property type="component" value="Chromosome 3"/>
</dbReference>
<dbReference type="AlphaFoldDB" id="A0A087HBQ6"/>